<gene>
    <name evidence="1" type="ORF">AF77_04805</name>
</gene>
<dbReference type="RefSeq" id="WP_046994731.1">
    <property type="nucleotide sequence ID" value="NZ_JAIT01000030.1"/>
</dbReference>
<dbReference type="EMBL" id="JAIT01000030">
    <property type="protein sequence ID" value="KLE05429.1"/>
    <property type="molecule type" value="Genomic_DNA"/>
</dbReference>
<comment type="caution">
    <text evidence="1">The sequence shown here is derived from an EMBL/GenBank/DDBJ whole genome shotgun (WGS) entry which is preliminary data.</text>
</comment>
<dbReference type="AlphaFoldDB" id="A0A837JCZ0"/>
<sequence>MFIKHVIFKSSFLNSYDELPENLIIEGMNEFNNLKGYHFSRKLHSLFVEFLIYKKLYKLGFRINTFKRINGSCDLEMIKGCKNFNFEVKFKENDNIQISRLYDYLDGFSLLPINSFLRENHFEINLLVETITDSNIKNILIEIDKFIQLQNNIYIGSFVELFPAGKYDLITNDISKRSLYLEKAIIKELNFDELYSLINNLFIGNKKHLTKLIEKSLRPENKNNFNGCLVWTIPFHSTVSEETVKKVFRKIYKENNLSFNLHIFTSGIVKDEMYFVIKTNIFKKVCNFFRVLVIS</sequence>
<organism evidence="1 2">
    <name type="scientific">Aliarcobacter butzleri L352</name>
    <dbReference type="NCBI Taxonomy" id="1447260"/>
    <lineage>
        <taxon>Bacteria</taxon>
        <taxon>Pseudomonadati</taxon>
        <taxon>Campylobacterota</taxon>
        <taxon>Epsilonproteobacteria</taxon>
        <taxon>Campylobacterales</taxon>
        <taxon>Arcobacteraceae</taxon>
        <taxon>Aliarcobacter</taxon>
    </lineage>
</organism>
<proteinExistence type="predicted"/>
<protein>
    <submittedName>
        <fullName evidence="1">Uncharacterized protein</fullName>
    </submittedName>
</protein>
<accession>A0A837JCZ0</accession>
<reference evidence="1 2" key="1">
    <citation type="submission" date="2014-01" db="EMBL/GenBank/DDBJ databases">
        <title>Development of a Comparative Genomic Fingerprinting Assay for High Resolution Genotyping of Arcobacter butzleri.</title>
        <authorList>
            <person name="Webb A.L."/>
            <person name="Inglis G.D."/>
            <person name="Kruczkiewicz P."/>
            <person name="Selinger L.B."/>
            <person name="Taboada E.N."/>
        </authorList>
    </citation>
    <scope>NUCLEOTIDE SEQUENCE [LARGE SCALE GENOMIC DNA]</scope>
    <source>
        <strain evidence="1 2">L352</strain>
    </source>
</reference>
<dbReference type="Proteomes" id="UP000035462">
    <property type="component" value="Unassembled WGS sequence"/>
</dbReference>
<evidence type="ECO:0000313" key="1">
    <source>
        <dbReference type="EMBL" id="KLE05429.1"/>
    </source>
</evidence>
<evidence type="ECO:0000313" key="2">
    <source>
        <dbReference type="Proteomes" id="UP000035462"/>
    </source>
</evidence>
<name>A0A837JCZ0_9BACT</name>